<accession>A0A6J1JY57</accession>
<proteinExistence type="predicted"/>
<reference evidence="3" key="1">
    <citation type="submission" date="2025-08" db="UniProtKB">
        <authorList>
            <consortium name="RefSeq"/>
        </authorList>
    </citation>
    <scope>IDENTIFICATION</scope>
    <source>
        <tissue evidence="3">Young leaves</tissue>
    </source>
</reference>
<name>A0A6J1JY57_CUCMA</name>
<dbReference type="AlphaFoldDB" id="A0A6J1JY57"/>
<sequence>MKNLLRSNEYWSAIQSGFEEPKENEPLSAVEQKEIDEARLKNLKAKNYLFQSIDKSFLKTIIQKDTVKQLWDSIKHKYQENARVKRAQLQRLCRTFETLEMKAGEGVSEYFTRVMSTANDMRNCGEDMPDVKIVEKILRSLTDKFNFVVCSIEESKDIDQLTVDELQASLLVHEQKVIDKSKEQVLPVENIQRYGQGRGRGTFQRGRVYSRGWGRGRSFVNRSAINYFQCGKQGGRMLLMAYTKKGKVEREGIWFLDSGCSNHMTGDKTWFVELYKSFKHTVRLGNSSKLAVEGRDSVRFEVEGITQIVTNAYYVLNLTNNLLSIGQLQEKRLMPKKLWAELARWAAHVLNHSYTKAIKDMVPEEK</sequence>
<dbReference type="Pfam" id="PF22936">
    <property type="entry name" value="Pol_BBD"/>
    <property type="match status" value="1"/>
</dbReference>
<dbReference type="Pfam" id="PF14223">
    <property type="entry name" value="Retrotran_gag_2"/>
    <property type="match status" value="1"/>
</dbReference>
<dbReference type="OrthoDB" id="2013098at2759"/>
<evidence type="ECO:0000313" key="3">
    <source>
        <dbReference type="RefSeq" id="XP_022994096.1"/>
    </source>
</evidence>
<keyword evidence="2" id="KW-1185">Reference proteome</keyword>
<dbReference type="PANTHER" id="PTHR35317:SF23">
    <property type="entry name" value="OS04G0629600 PROTEIN"/>
    <property type="match status" value="1"/>
</dbReference>
<protein>
    <submittedName>
        <fullName evidence="3">Uncharacterized protein LOC111489924</fullName>
    </submittedName>
</protein>
<dbReference type="KEGG" id="cmax:111489924"/>
<dbReference type="Proteomes" id="UP000504608">
    <property type="component" value="Unplaced"/>
</dbReference>
<evidence type="ECO:0000313" key="2">
    <source>
        <dbReference type="Proteomes" id="UP000504608"/>
    </source>
</evidence>
<organism evidence="2 3">
    <name type="scientific">Cucurbita maxima</name>
    <name type="common">Pumpkin</name>
    <name type="synonym">Winter squash</name>
    <dbReference type="NCBI Taxonomy" id="3661"/>
    <lineage>
        <taxon>Eukaryota</taxon>
        <taxon>Viridiplantae</taxon>
        <taxon>Streptophyta</taxon>
        <taxon>Embryophyta</taxon>
        <taxon>Tracheophyta</taxon>
        <taxon>Spermatophyta</taxon>
        <taxon>Magnoliopsida</taxon>
        <taxon>eudicotyledons</taxon>
        <taxon>Gunneridae</taxon>
        <taxon>Pentapetalae</taxon>
        <taxon>rosids</taxon>
        <taxon>fabids</taxon>
        <taxon>Cucurbitales</taxon>
        <taxon>Cucurbitaceae</taxon>
        <taxon>Cucurbiteae</taxon>
        <taxon>Cucurbita</taxon>
    </lineage>
</organism>
<dbReference type="PANTHER" id="PTHR35317">
    <property type="entry name" value="OS04G0629600 PROTEIN"/>
    <property type="match status" value="1"/>
</dbReference>
<gene>
    <name evidence="3" type="primary">LOC111489924</name>
</gene>
<feature type="domain" description="Retrovirus-related Pol polyprotein from transposon TNT 1-94-like beta-barrel" evidence="1">
    <location>
        <begin position="254"/>
        <end position="332"/>
    </location>
</feature>
<dbReference type="GeneID" id="111489924"/>
<evidence type="ECO:0000259" key="1">
    <source>
        <dbReference type="Pfam" id="PF22936"/>
    </source>
</evidence>
<dbReference type="RefSeq" id="XP_022994096.1">
    <property type="nucleotide sequence ID" value="XM_023138328.1"/>
</dbReference>
<dbReference type="InterPro" id="IPR054722">
    <property type="entry name" value="PolX-like_BBD"/>
</dbReference>